<gene>
    <name evidence="5" type="ORF">CTI12_AA538820</name>
</gene>
<keyword evidence="2" id="KW-0732">Signal</keyword>
<dbReference type="GO" id="GO:0005886">
    <property type="term" value="C:plasma membrane"/>
    <property type="evidence" value="ECO:0007669"/>
    <property type="project" value="TreeGrafter"/>
</dbReference>
<sequence length="433" mass="47025">MVSRISTNNRRWLLLQVTLLMLISEVTSSDLPMLNINQTQSSVESPVLDPQPVFPLLAPSPLMPFIPIGVPNLTGKCPLNFSNAERVLTTTAIDCWDSLAPYLANAVCCPQLDATIKILIGQSSVASRTLAISEAHAKDCLSDIAQILEAQGSNSRLLEICSLYPSNLTQATCPMINVTEVENTIDIPKIIESCGKIDPVKECRHKVCESAIMDAAVEIASKNYSMPDMVEGLLSLERLAMIDDCKKIVIRWLASKLDTSDASKVLRGISSCKINKVCPLVFPDVKNVSKECGNTISNQTTCCNAMENYMTQLQDQSFVTNLQAFNCAYSLGSSLQKANVSNNVYNICRVKLKDFSLQDSGCLFPSLPLDVTYDESTGIGFKCDLNDNVAAPWPNSQAYSPAPSSNMSTSNLPALPKAASDHSGKLISSLLRN</sequence>
<proteinExistence type="predicted"/>
<keyword evidence="6" id="KW-1185">Reference proteome</keyword>
<dbReference type="InterPro" id="IPR040336">
    <property type="entry name" value="At1g61900-like"/>
</dbReference>
<dbReference type="OrthoDB" id="1906601at2759"/>
<name>A0A2U1L2C2_ARTAN</name>
<dbReference type="Pfam" id="PF26584">
    <property type="entry name" value="At1g61900"/>
    <property type="match status" value="1"/>
</dbReference>
<evidence type="ECO:0000259" key="4">
    <source>
        <dbReference type="Pfam" id="PF26584"/>
    </source>
</evidence>
<feature type="domain" description="SPARK" evidence="3">
    <location>
        <begin position="74"/>
        <end position="221"/>
    </location>
</feature>
<dbReference type="InterPro" id="IPR043891">
    <property type="entry name" value="SPARK"/>
</dbReference>
<reference evidence="5 6" key="1">
    <citation type="journal article" date="2018" name="Mol. Plant">
        <title>The genome of Artemisia annua provides insight into the evolution of Asteraceae family and artemisinin biosynthesis.</title>
        <authorList>
            <person name="Shen Q."/>
            <person name="Zhang L."/>
            <person name="Liao Z."/>
            <person name="Wang S."/>
            <person name="Yan T."/>
            <person name="Shi P."/>
            <person name="Liu M."/>
            <person name="Fu X."/>
            <person name="Pan Q."/>
            <person name="Wang Y."/>
            <person name="Lv Z."/>
            <person name="Lu X."/>
            <person name="Zhang F."/>
            <person name="Jiang W."/>
            <person name="Ma Y."/>
            <person name="Chen M."/>
            <person name="Hao X."/>
            <person name="Li L."/>
            <person name="Tang Y."/>
            <person name="Lv G."/>
            <person name="Zhou Y."/>
            <person name="Sun X."/>
            <person name="Brodelius P.E."/>
            <person name="Rose J.K.C."/>
            <person name="Tang K."/>
        </authorList>
    </citation>
    <scope>NUCLEOTIDE SEQUENCE [LARGE SCALE GENOMIC DNA]</scope>
    <source>
        <strain evidence="6">cv. Huhao1</strain>
        <tissue evidence="5">Leaf</tissue>
    </source>
</reference>
<organism evidence="5 6">
    <name type="scientific">Artemisia annua</name>
    <name type="common">Sweet wormwood</name>
    <dbReference type="NCBI Taxonomy" id="35608"/>
    <lineage>
        <taxon>Eukaryota</taxon>
        <taxon>Viridiplantae</taxon>
        <taxon>Streptophyta</taxon>
        <taxon>Embryophyta</taxon>
        <taxon>Tracheophyta</taxon>
        <taxon>Spermatophyta</taxon>
        <taxon>Magnoliopsida</taxon>
        <taxon>eudicotyledons</taxon>
        <taxon>Gunneridae</taxon>
        <taxon>Pentapetalae</taxon>
        <taxon>asterids</taxon>
        <taxon>campanulids</taxon>
        <taxon>Asterales</taxon>
        <taxon>Asteraceae</taxon>
        <taxon>Asteroideae</taxon>
        <taxon>Anthemideae</taxon>
        <taxon>Artemisiinae</taxon>
        <taxon>Artemisia</taxon>
    </lineage>
</organism>
<protein>
    <submittedName>
        <fullName evidence="5">Uncharacterized protein</fullName>
    </submittedName>
</protein>
<dbReference type="AlphaFoldDB" id="A0A2U1L2C2"/>
<evidence type="ECO:0000256" key="2">
    <source>
        <dbReference type="SAM" id="SignalP"/>
    </source>
</evidence>
<dbReference type="Pfam" id="PF19160">
    <property type="entry name" value="SPARK"/>
    <property type="match status" value="1"/>
</dbReference>
<feature type="region of interest" description="Disordered" evidence="1">
    <location>
        <begin position="396"/>
        <end position="420"/>
    </location>
</feature>
<comment type="caution">
    <text evidence="5">The sequence shown here is derived from an EMBL/GenBank/DDBJ whole genome shotgun (WGS) entry which is preliminary data.</text>
</comment>
<feature type="signal peptide" evidence="2">
    <location>
        <begin position="1"/>
        <end position="28"/>
    </location>
</feature>
<dbReference type="InterPro" id="IPR059003">
    <property type="entry name" value="At1g61900_C"/>
</dbReference>
<evidence type="ECO:0000259" key="3">
    <source>
        <dbReference type="Pfam" id="PF19160"/>
    </source>
</evidence>
<evidence type="ECO:0000313" key="6">
    <source>
        <dbReference type="Proteomes" id="UP000245207"/>
    </source>
</evidence>
<feature type="domain" description="At1g61900-like C-terminal" evidence="4">
    <location>
        <begin position="276"/>
        <end position="349"/>
    </location>
</feature>
<dbReference type="Proteomes" id="UP000245207">
    <property type="component" value="Unassembled WGS sequence"/>
</dbReference>
<dbReference type="PANTHER" id="PTHR33831:SF8">
    <property type="entry name" value="SPARK DOMAIN-CONTAINING PROTEIN"/>
    <property type="match status" value="1"/>
</dbReference>
<evidence type="ECO:0000256" key="1">
    <source>
        <dbReference type="SAM" id="MobiDB-lite"/>
    </source>
</evidence>
<feature type="chain" id="PRO_5015620529" evidence="2">
    <location>
        <begin position="29"/>
        <end position="433"/>
    </location>
</feature>
<feature type="compositionally biased region" description="Polar residues" evidence="1">
    <location>
        <begin position="396"/>
        <end position="412"/>
    </location>
</feature>
<dbReference type="PANTHER" id="PTHR33831">
    <property type="entry name" value="GPI-ANCHORED PROTEIN"/>
    <property type="match status" value="1"/>
</dbReference>
<dbReference type="STRING" id="35608.A0A2U1L2C2"/>
<dbReference type="EMBL" id="PKPP01012011">
    <property type="protein sequence ID" value="PWA43114.1"/>
    <property type="molecule type" value="Genomic_DNA"/>
</dbReference>
<evidence type="ECO:0000313" key="5">
    <source>
        <dbReference type="EMBL" id="PWA43114.1"/>
    </source>
</evidence>
<accession>A0A2U1L2C2</accession>